<dbReference type="STRING" id="747725.A0A162RQ24"/>
<dbReference type="VEuPathDB" id="FungiDB:MUCCIDRAFT_77171"/>
<proteinExistence type="predicted"/>
<evidence type="ECO:0000313" key="2">
    <source>
        <dbReference type="Proteomes" id="UP000077051"/>
    </source>
</evidence>
<keyword evidence="2" id="KW-1185">Reference proteome</keyword>
<gene>
    <name evidence="1" type="ORF">MUCCIDRAFT_77171</name>
</gene>
<reference evidence="1 2" key="1">
    <citation type="submission" date="2015-06" db="EMBL/GenBank/DDBJ databases">
        <title>Expansion of signal transduction pathways in fungi by whole-genome duplication.</title>
        <authorList>
            <consortium name="DOE Joint Genome Institute"/>
            <person name="Corrochano L.M."/>
            <person name="Kuo A."/>
            <person name="Marcet-Houben M."/>
            <person name="Polaino S."/>
            <person name="Salamov A."/>
            <person name="Villalobos J.M."/>
            <person name="Alvarez M.I."/>
            <person name="Avalos J."/>
            <person name="Benito E.P."/>
            <person name="Benoit I."/>
            <person name="Burger G."/>
            <person name="Camino L.P."/>
            <person name="Canovas D."/>
            <person name="Cerda-Olmedo E."/>
            <person name="Cheng J.-F."/>
            <person name="Dominguez A."/>
            <person name="Elias M."/>
            <person name="Eslava A.P."/>
            <person name="Glaser F."/>
            <person name="Grimwood J."/>
            <person name="Gutierrez G."/>
            <person name="Heitman J."/>
            <person name="Henrissat B."/>
            <person name="Iturriaga E.A."/>
            <person name="Lang B.F."/>
            <person name="Lavin J.L."/>
            <person name="Lee S."/>
            <person name="Li W."/>
            <person name="Lindquist E."/>
            <person name="Lopez-Garcia S."/>
            <person name="Luque E.M."/>
            <person name="Marcos A.T."/>
            <person name="Martin J."/>
            <person name="Mccluskey K."/>
            <person name="Medina H.R."/>
            <person name="Miralles-Duran A."/>
            <person name="Miyazaki A."/>
            <person name="Munoz-Torres E."/>
            <person name="Oguiza J.A."/>
            <person name="Ohm R."/>
            <person name="Olmedo M."/>
            <person name="Orejas M."/>
            <person name="Ortiz-Castellanos L."/>
            <person name="Pisabarro A.G."/>
            <person name="Rodriguez-Romero J."/>
            <person name="Ruiz-Herrera J."/>
            <person name="Ruiz-Vazquez R."/>
            <person name="Sanz C."/>
            <person name="Schackwitz W."/>
            <person name="Schmutz J."/>
            <person name="Shahriari M."/>
            <person name="Shelest E."/>
            <person name="Silva-Franco F."/>
            <person name="Soanes D."/>
            <person name="Syed K."/>
            <person name="Tagua V.G."/>
            <person name="Talbot N.J."/>
            <person name="Thon M."/>
            <person name="De Vries R.P."/>
            <person name="Wiebenga A."/>
            <person name="Yadav J.S."/>
            <person name="Braun E.L."/>
            <person name="Baker S."/>
            <person name="Garre V."/>
            <person name="Horwitz B."/>
            <person name="Torres-Martinez S."/>
            <person name="Idnurm A."/>
            <person name="Herrera-Estrella A."/>
            <person name="Gabaldon T."/>
            <person name="Grigoriev I.V."/>
        </authorList>
    </citation>
    <scope>NUCLEOTIDE SEQUENCE [LARGE SCALE GENOMIC DNA]</scope>
    <source>
        <strain evidence="1 2">CBS 277.49</strain>
    </source>
</reference>
<dbReference type="AlphaFoldDB" id="A0A162RQ24"/>
<evidence type="ECO:0000313" key="1">
    <source>
        <dbReference type="EMBL" id="OAD07889.1"/>
    </source>
</evidence>
<dbReference type="EMBL" id="AMYB01000001">
    <property type="protein sequence ID" value="OAD07889.1"/>
    <property type="molecule type" value="Genomic_DNA"/>
</dbReference>
<dbReference type="OrthoDB" id="2288953at2759"/>
<organism evidence="1 2">
    <name type="scientific">Mucor lusitanicus CBS 277.49</name>
    <dbReference type="NCBI Taxonomy" id="747725"/>
    <lineage>
        <taxon>Eukaryota</taxon>
        <taxon>Fungi</taxon>
        <taxon>Fungi incertae sedis</taxon>
        <taxon>Mucoromycota</taxon>
        <taxon>Mucoromycotina</taxon>
        <taxon>Mucoromycetes</taxon>
        <taxon>Mucorales</taxon>
        <taxon>Mucorineae</taxon>
        <taxon>Mucoraceae</taxon>
        <taxon>Mucor</taxon>
    </lineage>
</organism>
<comment type="caution">
    <text evidence="1">The sequence shown here is derived from an EMBL/GenBank/DDBJ whole genome shotgun (WGS) entry which is preliminary data.</text>
</comment>
<accession>A0A162RQ24</accession>
<sequence>MASVTAALGKLLIDNQFRQDIKYKHQFADPANDNDELQDIFSGSVYRDLRNREVIQKNDFCLLMMVDGFQNKKSLKNASTLVHCMMMTTSTDNRYQVKSITSLLSVIDGPEKCTGDIPGIAELMGHHGHTSYFGCRICEVEGVQAQDSAHGIYFPGTGVDRTSEHLRHGNPSRNLDAVDPLFCNLNTFTGVEFFLGDEMHLLGQGLGKLVFNMLNPITADKYVPRRTPSSSSLSPPQYPFRMQDSSANYFKAAIIGPLVQESSRTVPSTFDRCWDDA</sequence>
<name>A0A162RQ24_MUCCL</name>
<dbReference type="Proteomes" id="UP000077051">
    <property type="component" value="Unassembled WGS sequence"/>
</dbReference>
<protein>
    <submittedName>
        <fullName evidence="1">Uncharacterized protein</fullName>
    </submittedName>
</protein>